<gene>
    <name evidence="4" type="ORF">TeGR_g4848</name>
</gene>
<feature type="region of interest" description="Disordered" evidence="3">
    <location>
        <begin position="425"/>
        <end position="466"/>
    </location>
</feature>
<feature type="compositionally biased region" description="Acidic residues" evidence="3">
    <location>
        <begin position="506"/>
        <end position="525"/>
    </location>
</feature>
<feature type="compositionally biased region" description="Basic residues" evidence="3">
    <location>
        <begin position="437"/>
        <end position="448"/>
    </location>
</feature>
<feature type="region of interest" description="Disordered" evidence="3">
    <location>
        <begin position="503"/>
        <end position="555"/>
    </location>
</feature>
<reference evidence="4 5" key="1">
    <citation type="journal article" date="2023" name="Commun. Biol.">
        <title>Genome analysis of Parmales, the sister group of diatoms, reveals the evolutionary specialization of diatoms from phago-mixotrophs to photoautotrophs.</title>
        <authorList>
            <person name="Ban H."/>
            <person name="Sato S."/>
            <person name="Yoshikawa S."/>
            <person name="Yamada K."/>
            <person name="Nakamura Y."/>
            <person name="Ichinomiya M."/>
            <person name="Sato N."/>
            <person name="Blanc-Mathieu R."/>
            <person name="Endo H."/>
            <person name="Kuwata A."/>
            <person name="Ogata H."/>
        </authorList>
    </citation>
    <scope>NUCLEOTIDE SEQUENCE [LARGE SCALE GENOMIC DNA]</scope>
</reference>
<evidence type="ECO:0000313" key="4">
    <source>
        <dbReference type="EMBL" id="GMI26609.1"/>
    </source>
</evidence>
<feature type="region of interest" description="Disordered" evidence="3">
    <location>
        <begin position="329"/>
        <end position="372"/>
    </location>
</feature>
<evidence type="ECO:0000313" key="5">
    <source>
        <dbReference type="Proteomes" id="UP001165060"/>
    </source>
</evidence>
<accession>A0ABQ6MHV0</accession>
<dbReference type="Proteomes" id="UP001165060">
    <property type="component" value="Unassembled WGS sequence"/>
</dbReference>
<feature type="region of interest" description="Disordered" evidence="3">
    <location>
        <begin position="97"/>
        <end position="118"/>
    </location>
</feature>
<keyword evidence="2" id="KW-0677">Repeat</keyword>
<dbReference type="PANTHER" id="PTHR15454:SF56">
    <property type="entry name" value="PROTEIN PHOSPHATASE 1 REGULATORY SUBUNIT 7-RELATED"/>
    <property type="match status" value="1"/>
</dbReference>
<protein>
    <submittedName>
        <fullName evidence="4">Uncharacterized protein</fullName>
    </submittedName>
</protein>
<feature type="compositionally biased region" description="Basic and acidic residues" evidence="3">
    <location>
        <begin position="357"/>
        <end position="366"/>
    </location>
</feature>
<sequence>MLSQIAVSLTQATFGTKVLPPPPAPKYETRLYTEDGPKLVEPNIPVESHTLPANSRDWRTLNSSVLLEDDPYSSEEDEPGIVTACKEVHEIDEFERRNPACRTSKPKRRAKEEEKKDWTGESDVLNGFSAVSRDELLGVFKTLSLVGKRVKVIDADVMKMANLMSLDVSSNEIEALKNVPGSLLSLSAYDNSIEALDELGVLPNLMQLGLGYNGLRVLPYELCDMLPGCVSLDLSYNGLENLDEVLATLGRTSVHTIRHLYLQGNPCAMVPMYRVRVMRALPSLLVLDGVELDALEEGVVGANFAALESARGDALNTVHVKTTIKNVQNVPVINDQPEEEGEGGGGKGKGKAKPKDKKKDNKKSKESLAPSLATAPVSNETCFLQLYIIPDETDDTGGSADWVECGGMADSEKVKFQKNLWGEAAPESVPGSAASGKKGKKPPAKKKGKSAESDDDESVAKAGPPEAKIALSFPPSVSLRDSVKFKAMGVKLFMTRNSEVTVPFEIEAEGGGGEEGEGEGEGGGEGEEKAQKELPPPETTTSENEIAKSFSEVSLLRDESGASFKKEVSRVTFEVAKGEVELSSFLGKDATDWNGSGKISLKGMLVVNEGYVQMETDRLAAAKKKAAEEEGGEAEAEEGGEEGAGGGVVAKPPIDFDVTVEWNGIENFLPPVVVEPVAEGGEAEEAGK</sequence>
<feature type="region of interest" description="Disordered" evidence="3">
    <location>
        <begin position="622"/>
        <end position="650"/>
    </location>
</feature>
<evidence type="ECO:0000256" key="1">
    <source>
        <dbReference type="ARBA" id="ARBA00022614"/>
    </source>
</evidence>
<dbReference type="InterPro" id="IPR032675">
    <property type="entry name" value="LRR_dom_sf"/>
</dbReference>
<proteinExistence type="predicted"/>
<dbReference type="PANTHER" id="PTHR15454">
    <property type="entry name" value="NISCHARIN RELATED"/>
    <property type="match status" value="1"/>
</dbReference>
<feature type="compositionally biased region" description="Acidic residues" evidence="3">
    <location>
        <begin position="629"/>
        <end position="641"/>
    </location>
</feature>
<organism evidence="4 5">
    <name type="scientific">Tetraparma gracilis</name>
    <dbReference type="NCBI Taxonomy" id="2962635"/>
    <lineage>
        <taxon>Eukaryota</taxon>
        <taxon>Sar</taxon>
        <taxon>Stramenopiles</taxon>
        <taxon>Ochrophyta</taxon>
        <taxon>Bolidophyceae</taxon>
        <taxon>Parmales</taxon>
        <taxon>Triparmaceae</taxon>
        <taxon>Tetraparma</taxon>
    </lineage>
</organism>
<name>A0ABQ6MHV0_9STRA</name>
<comment type="caution">
    <text evidence="4">The sequence shown here is derived from an EMBL/GenBank/DDBJ whole genome shotgun (WGS) entry which is preliminary data.</text>
</comment>
<dbReference type="Gene3D" id="3.80.10.10">
    <property type="entry name" value="Ribonuclease Inhibitor"/>
    <property type="match status" value="1"/>
</dbReference>
<evidence type="ECO:0000256" key="2">
    <source>
        <dbReference type="ARBA" id="ARBA00022737"/>
    </source>
</evidence>
<dbReference type="EMBL" id="BRYB01001475">
    <property type="protein sequence ID" value="GMI26609.1"/>
    <property type="molecule type" value="Genomic_DNA"/>
</dbReference>
<dbReference type="SUPFAM" id="SSF52058">
    <property type="entry name" value="L domain-like"/>
    <property type="match status" value="1"/>
</dbReference>
<keyword evidence="1" id="KW-0433">Leucine-rich repeat</keyword>
<evidence type="ECO:0000256" key="3">
    <source>
        <dbReference type="SAM" id="MobiDB-lite"/>
    </source>
</evidence>
<keyword evidence="5" id="KW-1185">Reference proteome</keyword>